<evidence type="ECO:0000256" key="2">
    <source>
        <dbReference type="ARBA" id="ARBA00023172"/>
    </source>
</evidence>
<feature type="transmembrane region" description="Helical" evidence="3">
    <location>
        <begin position="185"/>
        <end position="209"/>
    </location>
</feature>
<keyword evidence="2" id="KW-0233">DNA recombination</keyword>
<evidence type="ECO:0000256" key="1">
    <source>
        <dbReference type="ARBA" id="ARBA00023125"/>
    </source>
</evidence>
<dbReference type="InterPro" id="IPR013762">
    <property type="entry name" value="Integrase-like_cat_sf"/>
</dbReference>
<dbReference type="InterPro" id="IPR010998">
    <property type="entry name" value="Integrase_recombinase_N"/>
</dbReference>
<evidence type="ECO:0000313" key="5">
    <source>
        <dbReference type="Proteomes" id="UP000828924"/>
    </source>
</evidence>
<protein>
    <submittedName>
        <fullName evidence="4">Integrase</fullName>
    </submittedName>
</protein>
<keyword evidence="3" id="KW-1133">Transmembrane helix</keyword>
<keyword evidence="5" id="KW-1185">Reference proteome</keyword>
<dbReference type="Proteomes" id="UP000828924">
    <property type="component" value="Chromosome"/>
</dbReference>
<organism evidence="4 5">
    <name type="scientific">Streptomyces formicae</name>
    <dbReference type="NCBI Taxonomy" id="1616117"/>
    <lineage>
        <taxon>Bacteria</taxon>
        <taxon>Bacillati</taxon>
        <taxon>Actinomycetota</taxon>
        <taxon>Actinomycetes</taxon>
        <taxon>Kitasatosporales</taxon>
        <taxon>Streptomycetaceae</taxon>
        <taxon>Streptomyces</taxon>
    </lineage>
</organism>
<dbReference type="Gene3D" id="1.10.150.130">
    <property type="match status" value="1"/>
</dbReference>
<keyword evidence="3" id="KW-0472">Membrane</keyword>
<reference evidence="4 5" key="1">
    <citation type="submission" date="2021-03" db="EMBL/GenBank/DDBJ databases">
        <title>Complete genome of Streptomyces formicae strain 1H-GS9 (DSM 100524).</title>
        <authorList>
            <person name="Atanasov K.E."/>
            <person name="Altabella T."/>
            <person name="Ferrer A."/>
        </authorList>
    </citation>
    <scope>NUCLEOTIDE SEQUENCE [LARGE SCALE GENOMIC DNA]</scope>
    <source>
        <strain evidence="4 5">1H-GS9</strain>
    </source>
</reference>
<dbReference type="SUPFAM" id="SSF56349">
    <property type="entry name" value="DNA breaking-rejoining enzymes"/>
    <property type="match status" value="1"/>
</dbReference>
<dbReference type="InterPro" id="IPR011010">
    <property type="entry name" value="DNA_brk_join_enz"/>
</dbReference>
<evidence type="ECO:0000313" key="4">
    <source>
        <dbReference type="EMBL" id="UNM13833.1"/>
    </source>
</evidence>
<dbReference type="Gene3D" id="1.10.443.10">
    <property type="entry name" value="Intergrase catalytic core"/>
    <property type="match status" value="1"/>
</dbReference>
<proteinExistence type="predicted"/>
<name>A0ABY3WMG8_9ACTN</name>
<keyword evidence="1" id="KW-0238">DNA-binding</keyword>
<dbReference type="RefSeq" id="WP_242332757.1">
    <property type="nucleotide sequence ID" value="NZ_CP071872.1"/>
</dbReference>
<dbReference type="EMBL" id="CP071872">
    <property type="protein sequence ID" value="UNM13833.1"/>
    <property type="molecule type" value="Genomic_DNA"/>
</dbReference>
<accession>A0ABY3WMG8</accession>
<sequence>MPYIEWRGSSCRVRWDTGRVNPQTGKKIYDSKSSADWTEEEAYNYGLDRESEVRNDRYISRRDGSILMRTYAEDWLDTIDVGHLREKACRSMTRLYIVPRWGETAIADIKPSAYRAWEKTLRAMPNVGDGYRREIVGLFAMMMDDAVEDELIKSSPVSVKRRRGRYKKKPKEKKGDMRIEAVHQLALNALTFWGFPGYVFILTMAFTAMRPAELYALRREFTPPAWPASDPDEERREESLERYRAERPMPAIRVEYQAQWKDSKLQLLPPKYDSHRTLVVPQFLAELHELLLTTHEEEWVFPAINGGPIGKANFTYHYWRKIADGRPASKPREKGGGRGGTWRPLPEIPAVKAYAGKRLYLLRHGHKEWIDEDGHSRIAVESRMGHEVAGVEGTYSNVTEAMERAIMEMLQARWSRFVLTLGDDWLPPSPTPLPVDLEGWMKRQVRAAENVTP</sequence>
<keyword evidence="3" id="KW-0812">Transmembrane</keyword>
<gene>
    <name evidence="4" type="ORF">J4032_22325</name>
</gene>
<evidence type="ECO:0000256" key="3">
    <source>
        <dbReference type="SAM" id="Phobius"/>
    </source>
</evidence>